<accession>U4LWP8</accession>
<proteinExistence type="predicted"/>
<name>U4LWP8_PYROM</name>
<evidence type="ECO:0000313" key="3">
    <source>
        <dbReference type="Proteomes" id="UP000018144"/>
    </source>
</evidence>
<feature type="region of interest" description="Disordered" evidence="1">
    <location>
        <begin position="1"/>
        <end position="27"/>
    </location>
</feature>
<dbReference type="EMBL" id="HF936260">
    <property type="protein sequence ID" value="CCX33968.1"/>
    <property type="molecule type" value="Genomic_DNA"/>
</dbReference>
<keyword evidence="3" id="KW-1185">Reference proteome</keyword>
<gene>
    <name evidence="2" type="ORF">PCON_02231</name>
</gene>
<organism evidence="2 3">
    <name type="scientific">Pyronema omphalodes (strain CBS 100304)</name>
    <name type="common">Pyronema confluens</name>
    <dbReference type="NCBI Taxonomy" id="1076935"/>
    <lineage>
        <taxon>Eukaryota</taxon>
        <taxon>Fungi</taxon>
        <taxon>Dikarya</taxon>
        <taxon>Ascomycota</taxon>
        <taxon>Pezizomycotina</taxon>
        <taxon>Pezizomycetes</taxon>
        <taxon>Pezizales</taxon>
        <taxon>Pyronemataceae</taxon>
        <taxon>Pyronema</taxon>
    </lineage>
</organism>
<dbReference type="AlphaFoldDB" id="U4LWP8"/>
<sequence>MSASSNSTPTPANIQPSKQKPLQPVEPIPLSELELRYLEQSSRELERGLAFRCNIDTRSLPAMPKRNSAPASVPLGRYLAETDKEEHWTRPVAGEEKK</sequence>
<protein>
    <submittedName>
        <fullName evidence="2">Uncharacterized protein</fullName>
    </submittedName>
</protein>
<feature type="compositionally biased region" description="Polar residues" evidence="1">
    <location>
        <begin position="1"/>
        <end position="20"/>
    </location>
</feature>
<dbReference type="Proteomes" id="UP000018144">
    <property type="component" value="Unassembled WGS sequence"/>
</dbReference>
<reference evidence="2 3" key="1">
    <citation type="journal article" date="2013" name="PLoS Genet.">
        <title>The genome and development-dependent transcriptomes of Pyronema confluens: a window into fungal evolution.</title>
        <authorList>
            <person name="Traeger S."/>
            <person name="Altegoer F."/>
            <person name="Freitag M."/>
            <person name="Gabaldon T."/>
            <person name="Kempken F."/>
            <person name="Kumar A."/>
            <person name="Marcet-Houben M."/>
            <person name="Poggeler S."/>
            <person name="Stajich J.E."/>
            <person name="Nowrousian M."/>
        </authorList>
    </citation>
    <scope>NUCLEOTIDE SEQUENCE [LARGE SCALE GENOMIC DNA]</scope>
    <source>
        <strain evidence="3">CBS 100304</strain>
        <tissue evidence="2">Vegetative mycelium</tissue>
    </source>
</reference>
<evidence type="ECO:0000313" key="2">
    <source>
        <dbReference type="EMBL" id="CCX33968.1"/>
    </source>
</evidence>
<evidence type="ECO:0000256" key="1">
    <source>
        <dbReference type="SAM" id="MobiDB-lite"/>
    </source>
</evidence>